<comment type="caution">
    <text evidence="2">The sequence shown here is derived from an EMBL/GenBank/DDBJ whole genome shotgun (WGS) entry which is preliminary data.</text>
</comment>
<dbReference type="Proteomes" id="UP001157418">
    <property type="component" value="Unassembled WGS sequence"/>
</dbReference>
<protein>
    <submittedName>
        <fullName evidence="2">Uncharacterized protein</fullName>
    </submittedName>
</protein>
<evidence type="ECO:0000313" key="3">
    <source>
        <dbReference type="Proteomes" id="UP001157418"/>
    </source>
</evidence>
<sequence>MNFCSTGTIGPNDPDTDDDFKPTNKLDNSQRTLKDIVKLDAKDNYVMIYRNPKQHYYAFSSLAVGVLSEYPYGYQSTIIIYHLQVYQCNYEDKEWNL</sequence>
<name>A0AAU9MXL2_9ASTR</name>
<keyword evidence="3" id="KW-1185">Reference proteome</keyword>
<reference evidence="2 3" key="1">
    <citation type="submission" date="2022-01" db="EMBL/GenBank/DDBJ databases">
        <authorList>
            <person name="Xiong W."/>
            <person name="Schranz E."/>
        </authorList>
    </citation>
    <scope>NUCLEOTIDE SEQUENCE [LARGE SCALE GENOMIC DNA]</scope>
</reference>
<accession>A0AAU9MXL2</accession>
<feature type="region of interest" description="Disordered" evidence="1">
    <location>
        <begin position="1"/>
        <end position="25"/>
    </location>
</feature>
<evidence type="ECO:0000313" key="2">
    <source>
        <dbReference type="EMBL" id="CAH1428869.1"/>
    </source>
</evidence>
<gene>
    <name evidence="2" type="ORF">LVIROSA_LOCUS15771</name>
</gene>
<evidence type="ECO:0000256" key="1">
    <source>
        <dbReference type="SAM" id="MobiDB-lite"/>
    </source>
</evidence>
<proteinExistence type="predicted"/>
<dbReference type="EMBL" id="CAKMRJ010002260">
    <property type="protein sequence ID" value="CAH1428869.1"/>
    <property type="molecule type" value="Genomic_DNA"/>
</dbReference>
<dbReference type="AlphaFoldDB" id="A0AAU9MXL2"/>
<organism evidence="2 3">
    <name type="scientific">Lactuca virosa</name>
    <dbReference type="NCBI Taxonomy" id="75947"/>
    <lineage>
        <taxon>Eukaryota</taxon>
        <taxon>Viridiplantae</taxon>
        <taxon>Streptophyta</taxon>
        <taxon>Embryophyta</taxon>
        <taxon>Tracheophyta</taxon>
        <taxon>Spermatophyta</taxon>
        <taxon>Magnoliopsida</taxon>
        <taxon>eudicotyledons</taxon>
        <taxon>Gunneridae</taxon>
        <taxon>Pentapetalae</taxon>
        <taxon>asterids</taxon>
        <taxon>campanulids</taxon>
        <taxon>Asterales</taxon>
        <taxon>Asteraceae</taxon>
        <taxon>Cichorioideae</taxon>
        <taxon>Cichorieae</taxon>
        <taxon>Lactucinae</taxon>
        <taxon>Lactuca</taxon>
    </lineage>
</organism>